<protein>
    <submittedName>
        <fullName evidence="2">Beta-glucoside kinase</fullName>
        <ecNumber evidence="2">2.7.1.85</ecNumber>
    </submittedName>
</protein>
<name>A0A6N3BQE3_9CLOT</name>
<evidence type="ECO:0000256" key="1">
    <source>
        <dbReference type="ARBA" id="ARBA00006479"/>
    </source>
</evidence>
<evidence type="ECO:0000313" key="2">
    <source>
        <dbReference type="EMBL" id="VYU04261.1"/>
    </source>
</evidence>
<dbReference type="PANTHER" id="PTHR18964">
    <property type="entry name" value="ROK (REPRESSOR, ORF, KINASE) FAMILY"/>
    <property type="match status" value="1"/>
</dbReference>
<dbReference type="Pfam" id="PF00480">
    <property type="entry name" value="ROK"/>
    <property type="match status" value="1"/>
</dbReference>
<keyword evidence="2" id="KW-0418">Kinase</keyword>
<dbReference type="EMBL" id="CACRTV010000035">
    <property type="protein sequence ID" value="VYU04261.1"/>
    <property type="molecule type" value="Genomic_DNA"/>
</dbReference>
<keyword evidence="2" id="KW-0808">Transferase</keyword>
<dbReference type="InterPro" id="IPR043129">
    <property type="entry name" value="ATPase_NBD"/>
</dbReference>
<sequence>MFMKKYLAFDIGGTKIKWGILNEEGSILEKSSFDTRRESEELFLENIIKIALERKSEVEGVAISMPGFIDSINGIPKVCYAIRCIEGKCITKIIEEKTGLKASVENDGKCVALAEKFNGNATECSDFVCVTIGTGIGGGIYVNNKLLRGSAFQGGEFGFMRCNEKGMYSNTASTLALIKEYMKYKNLDKAVDGQVVFEDGEKDPKVKEIINEWYGLIATGIYNLSATLNPEKILIGGGVSEREEFIEEVVNALEKIEAWNDVKCVIERCKHKNDAGMIGAVYNFLNE</sequence>
<reference evidence="2" key="1">
    <citation type="submission" date="2019-11" db="EMBL/GenBank/DDBJ databases">
        <authorList>
            <person name="Feng L."/>
        </authorList>
    </citation>
    <scope>NUCLEOTIDE SEQUENCE</scope>
    <source>
        <strain evidence="2">CParaputrificumLFYP93</strain>
    </source>
</reference>
<accession>A0A6N3BQE3</accession>
<dbReference type="EC" id="2.7.1.85" evidence="2"/>
<gene>
    <name evidence="2" type="primary">bglK_2</name>
    <name evidence="2" type="ORF">CPLFYP93_01241</name>
</gene>
<comment type="similarity">
    <text evidence="1">Belongs to the ROK (NagC/XylR) family.</text>
</comment>
<proteinExistence type="inferred from homology"/>
<dbReference type="SUPFAM" id="SSF53067">
    <property type="entry name" value="Actin-like ATPase domain"/>
    <property type="match status" value="1"/>
</dbReference>
<dbReference type="InterPro" id="IPR000600">
    <property type="entry name" value="ROK"/>
</dbReference>
<dbReference type="Gene3D" id="3.30.420.40">
    <property type="match status" value="2"/>
</dbReference>
<organism evidence="2">
    <name type="scientific">Clostridium paraputrificum</name>
    <dbReference type="NCBI Taxonomy" id="29363"/>
    <lineage>
        <taxon>Bacteria</taxon>
        <taxon>Bacillati</taxon>
        <taxon>Bacillota</taxon>
        <taxon>Clostridia</taxon>
        <taxon>Eubacteriales</taxon>
        <taxon>Clostridiaceae</taxon>
        <taxon>Clostridium</taxon>
    </lineage>
</organism>
<dbReference type="GO" id="GO:0047700">
    <property type="term" value="F:beta-glucoside kinase activity"/>
    <property type="evidence" value="ECO:0007669"/>
    <property type="project" value="UniProtKB-EC"/>
</dbReference>
<dbReference type="PANTHER" id="PTHR18964:SF165">
    <property type="entry name" value="BETA-GLUCOSIDE KINASE"/>
    <property type="match status" value="1"/>
</dbReference>
<dbReference type="AlphaFoldDB" id="A0A6N3BQE3"/>